<dbReference type="PANTHER" id="PTHR47338">
    <property type="entry name" value="ZN(II)2CYS6 TRANSCRIPTION FACTOR (EUROFUNG)-RELATED"/>
    <property type="match status" value="1"/>
</dbReference>
<dbReference type="CDD" id="cd12148">
    <property type="entry name" value="fungal_TF_MHR"/>
    <property type="match status" value="1"/>
</dbReference>
<dbReference type="AlphaFoldDB" id="A0A5N6V4E6"/>
<feature type="region of interest" description="Disordered" evidence="7">
    <location>
        <begin position="583"/>
        <end position="610"/>
    </location>
</feature>
<evidence type="ECO:0000256" key="1">
    <source>
        <dbReference type="ARBA" id="ARBA00004123"/>
    </source>
</evidence>
<keyword evidence="8" id="KW-1133">Transmembrane helix</keyword>
<evidence type="ECO:0000256" key="8">
    <source>
        <dbReference type="SAM" id="Phobius"/>
    </source>
</evidence>
<evidence type="ECO:0000259" key="9">
    <source>
        <dbReference type="PROSITE" id="PS50048"/>
    </source>
</evidence>
<sequence>MQARSPAANHTLQHSITACQRCRDQKVKCSRERPACARCQRLQADCTYPRPPVRRGRKLRRSSQGVRRVAGQSAEQLAQGRVINQARSEAARFTRDTPRSGGWPSYLANDVGVESINVSSESYSTHLRNMNMTREGPTSDVAWPPLPPRALGLSLLDIYFTRIYNASVLFFKPILFQQYLDGEIPEVLLKALFALATLFLTQVNEDNNEEQFKWSELKLLSAYSSCGISWARSALREAMSSIYTEPSLAVLQALHCLQLYWFGIGESRTGHLCLTLAYRSCDLLGYNRKVVDGVEKSDSSLESESRRRCFWACWISTIIVMEPEPYARLAWQEASMIPLPAAILYPASAHEVALLEKMDHTWCSSLAVSQCEGSRSPVYAALLVKMVGVWVKAQLLVRDWASYSLAQNLDTLQRLSHLARSIFENEMSSENTETSRGDHAMENTPLVLFTGALYHQCQIALHSMVVPLFSGTHHGPTIDPEIVKQSAETVTQHAELCEALLAPYMYGQGDVTLLPPFAGYAAFITGVVFLAIEVSFRDKTSRRPTPGTLSESRRLSTVKGALRLLSKLRFYWRALQLSLSDPVPEESVNNEQSRHREASVPPIGPSEQHLHPWVSGRRTLEVDAIQQTPQETMPDNCIFEQSDMEAADMSFTTPSGATQDDPWYTLSFAEAGIEQFAGFEPLHLFQQGCGFFS</sequence>
<evidence type="ECO:0000256" key="2">
    <source>
        <dbReference type="ARBA" id="ARBA00022723"/>
    </source>
</evidence>
<dbReference type="GO" id="GO:0006351">
    <property type="term" value="P:DNA-templated transcription"/>
    <property type="evidence" value="ECO:0007669"/>
    <property type="project" value="InterPro"/>
</dbReference>
<reference evidence="10 11" key="1">
    <citation type="submission" date="2019-04" db="EMBL/GenBank/DDBJ databases">
        <title>Friends and foes A comparative genomics study of 23 Aspergillus species from section Flavi.</title>
        <authorList>
            <consortium name="DOE Joint Genome Institute"/>
            <person name="Kjaerbolling I."/>
            <person name="Vesth T."/>
            <person name="Frisvad J.C."/>
            <person name="Nybo J.L."/>
            <person name="Theobald S."/>
            <person name="Kildgaard S."/>
            <person name="Isbrandt T."/>
            <person name="Kuo A."/>
            <person name="Sato A."/>
            <person name="Lyhne E.K."/>
            <person name="Kogle M.E."/>
            <person name="Wiebenga A."/>
            <person name="Kun R.S."/>
            <person name="Lubbers R.J."/>
            <person name="Makela M.R."/>
            <person name="Barry K."/>
            <person name="Chovatia M."/>
            <person name="Clum A."/>
            <person name="Daum C."/>
            <person name="Haridas S."/>
            <person name="He G."/>
            <person name="LaButti K."/>
            <person name="Lipzen A."/>
            <person name="Mondo S."/>
            <person name="Riley R."/>
            <person name="Salamov A."/>
            <person name="Simmons B.A."/>
            <person name="Magnuson J.K."/>
            <person name="Henrissat B."/>
            <person name="Mortensen U.H."/>
            <person name="Larsen T.O."/>
            <person name="Devries R.P."/>
            <person name="Grigoriev I.V."/>
            <person name="Machida M."/>
            <person name="Baker S.E."/>
            <person name="Andersen M.R."/>
        </authorList>
    </citation>
    <scope>NUCLEOTIDE SEQUENCE [LARGE SCALE GENOMIC DNA]</scope>
    <source>
        <strain evidence="10 11">CBS 117626</strain>
    </source>
</reference>
<dbReference type="InterPro" id="IPR050815">
    <property type="entry name" value="TF_fung"/>
</dbReference>
<dbReference type="GO" id="GO:0009893">
    <property type="term" value="P:positive regulation of metabolic process"/>
    <property type="evidence" value="ECO:0007669"/>
    <property type="project" value="UniProtKB-ARBA"/>
</dbReference>
<dbReference type="PANTHER" id="PTHR47338:SF4">
    <property type="entry name" value="ZN(II)2CYS6 TRANSCRIPTION FACTOR (EUROFUNG)"/>
    <property type="match status" value="1"/>
</dbReference>
<dbReference type="OrthoDB" id="309640at2759"/>
<evidence type="ECO:0000256" key="5">
    <source>
        <dbReference type="ARBA" id="ARBA00023163"/>
    </source>
</evidence>
<protein>
    <recommendedName>
        <fullName evidence="9">Zn(2)-C6 fungal-type domain-containing protein</fullName>
    </recommendedName>
</protein>
<dbReference type="CDD" id="cd00067">
    <property type="entry name" value="GAL4"/>
    <property type="match status" value="1"/>
</dbReference>
<keyword evidence="8" id="KW-0812">Transmembrane</keyword>
<keyword evidence="8" id="KW-0472">Membrane</keyword>
<evidence type="ECO:0000256" key="6">
    <source>
        <dbReference type="ARBA" id="ARBA00023242"/>
    </source>
</evidence>
<evidence type="ECO:0000256" key="3">
    <source>
        <dbReference type="ARBA" id="ARBA00023015"/>
    </source>
</evidence>
<dbReference type="GO" id="GO:0008270">
    <property type="term" value="F:zinc ion binding"/>
    <property type="evidence" value="ECO:0007669"/>
    <property type="project" value="InterPro"/>
</dbReference>
<dbReference type="InterPro" id="IPR007219">
    <property type="entry name" value="XnlR_reg_dom"/>
</dbReference>
<evidence type="ECO:0000256" key="4">
    <source>
        <dbReference type="ARBA" id="ARBA00023125"/>
    </source>
</evidence>
<evidence type="ECO:0000313" key="11">
    <source>
        <dbReference type="Proteomes" id="UP000326950"/>
    </source>
</evidence>
<dbReference type="PROSITE" id="PS51257">
    <property type="entry name" value="PROKAR_LIPOPROTEIN"/>
    <property type="match status" value="1"/>
</dbReference>
<dbReference type="InterPro" id="IPR036864">
    <property type="entry name" value="Zn2-C6_fun-type_DNA-bd_sf"/>
</dbReference>
<keyword evidence="5" id="KW-0804">Transcription</keyword>
<dbReference type="Proteomes" id="UP000326950">
    <property type="component" value="Unassembled WGS sequence"/>
</dbReference>
<organism evidence="10 11">
    <name type="scientific">Aspergillus tamarii</name>
    <dbReference type="NCBI Taxonomy" id="41984"/>
    <lineage>
        <taxon>Eukaryota</taxon>
        <taxon>Fungi</taxon>
        <taxon>Dikarya</taxon>
        <taxon>Ascomycota</taxon>
        <taxon>Pezizomycotina</taxon>
        <taxon>Eurotiomycetes</taxon>
        <taxon>Eurotiomycetidae</taxon>
        <taxon>Eurotiales</taxon>
        <taxon>Aspergillaceae</taxon>
        <taxon>Aspergillus</taxon>
        <taxon>Aspergillus subgen. Circumdati</taxon>
    </lineage>
</organism>
<accession>A0A5N6V4E6</accession>
<keyword evidence="4" id="KW-0238">DNA-binding</keyword>
<dbReference type="Gene3D" id="4.10.240.10">
    <property type="entry name" value="Zn(2)-C6 fungal-type DNA-binding domain"/>
    <property type="match status" value="1"/>
</dbReference>
<name>A0A5N6V4E6_ASPTM</name>
<dbReference type="Pfam" id="PF00172">
    <property type="entry name" value="Zn_clus"/>
    <property type="match status" value="1"/>
</dbReference>
<dbReference type="PROSITE" id="PS00463">
    <property type="entry name" value="ZN2_CY6_FUNGAL_1"/>
    <property type="match status" value="1"/>
</dbReference>
<keyword evidence="2" id="KW-0479">Metal-binding</keyword>
<dbReference type="EMBL" id="ML738597">
    <property type="protein sequence ID" value="KAE8165875.1"/>
    <property type="molecule type" value="Genomic_DNA"/>
</dbReference>
<evidence type="ECO:0000313" key="10">
    <source>
        <dbReference type="EMBL" id="KAE8165875.1"/>
    </source>
</evidence>
<evidence type="ECO:0000256" key="7">
    <source>
        <dbReference type="SAM" id="MobiDB-lite"/>
    </source>
</evidence>
<dbReference type="SMART" id="SM00066">
    <property type="entry name" value="GAL4"/>
    <property type="match status" value="1"/>
</dbReference>
<proteinExistence type="predicted"/>
<dbReference type="GO" id="GO:0000981">
    <property type="term" value="F:DNA-binding transcription factor activity, RNA polymerase II-specific"/>
    <property type="evidence" value="ECO:0007669"/>
    <property type="project" value="InterPro"/>
</dbReference>
<dbReference type="GO" id="GO:0003677">
    <property type="term" value="F:DNA binding"/>
    <property type="evidence" value="ECO:0007669"/>
    <property type="project" value="UniProtKB-KW"/>
</dbReference>
<keyword evidence="6" id="KW-0539">Nucleus</keyword>
<keyword evidence="3" id="KW-0805">Transcription regulation</keyword>
<feature type="domain" description="Zn(2)-C6 fungal-type" evidence="9">
    <location>
        <begin position="18"/>
        <end position="48"/>
    </location>
</feature>
<gene>
    <name evidence="10" type="ORF">BDV40DRAFT_285833</name>
</gene>
<keyword evidence="11" id="KW-1185">Reference proteome</keyword>
<dbReference type="GO" id="GO:0005634">
    <property type="term" value="C:nucleus"/>
    <property type="evidence" value="ECO:0007669"/>
    <property type="project" value="UniProtKB-SubCell"/>
</dbReference>
<feature type="transmembrane region" description="Helical" evidence="8">
    <location>
        <begin position="517"/>
        <end position="536"/>
    </location>
</feature>
<dbReference type="InterPro" id="IPR001138">
    <property type="entry name" value="Zn2Cys6_DnaBD"/>
</dbReference>
<comment type="subcellular location">
    <subcellularLocation>
        <location evidence="1">Nucleus</location>
    </subcellularLocation>
</comment>
<dbReference type="PROSITE" id="PS50048">
    <property type="entry name" value="ZN2_CY6_FUNGAL_2"/>
    <property type="match status" value="1"/>
</dbReference>
<dbReference type="Pfam" id="PF04082">
    <property type="entry name" value="Fungal_trans"/>
    <property type="match status" value="1"/>
</dbReference>
<dbReference type="SUPFAM" id="SSF57701">
    <property type="entry name" value="Zn2/Cys6 DNA-binding domain"/>
    <property type="match status" value="1"/>
</dbReference>